<evidence type="ECO:0000256" key="1">
    <source>
        <dbReference type="ARBA" id="ARBA00004123"/>
    </source>
</evidence>
<evidence type="ECO:0000313" key="6">
    <source>
        <dbReference type="EMBL" id="KAF2719012.1"/>
    </source>
</evidence>
<feature type="compositionally biased region" description="Low complexity" evidence="5">
    <location>
        <begin position="253"/>
        <end position="283"/>
    </location>
</feature>
<evidence type="ECO:0000313" key="7">
    <source>
        <dbReference type="Proteomes" id="UP000799441"/>
    </source>
</evidence>
<dbReference type="Proteomes" id="UP000799441">
    <property type="component" value="Unassembled WGS sequence"/>
</dbReference>
<gene>
    <name evidence="6" type="ORF">K431DRAFT_252252</name>
</gene>
<dbReference type="GO" id="GO:0005829">
    <property type="term" value="C:cytosol"/>
    <property type="evidence" value="ECO:0007669"/>
    <property type="project" value="TreeGrafter"/>
</dbReference>
<dbReference type="PANTHER" id="PTHR21399">
    <property type="entry name" value="CHLORIDE CONDUCTANCE REGULATORY PROTEIN ICLN"/>
    <property type="match status" value="1"/>
</dbReference>
<name>A0A9P4Q1T1_9PEZI</name>
<dbReference type="Pfam" id="PF03517">
    <property type="entry name" value="Voldacs"/>
    <property type="match status" value="1"/>
</dbReference>
<keyword evidence="4" id="KW-0539">Nucleus</keyword>
<feature type="region of interest" description="Disordered" evidence="5">
    <location>
        <begin position="152"/>
        <end position="180"/>
    </location>
</feature>
<feature type="compositionally biased region" description="Polar residues" evidence="5">
    <location>
        <begin position="156"/>
        <end position="173"/>
    </location>
</feature>
<proteinExistence type="predicted"/>
<dbReference type="InterPro" id="IPR039924">
    <property type="entry name" value="ICln/Lot5/Saf5"/>
</dbReference>
<protein>
    <submittedName>
        <fullName evidence="6">Uncharacterized protein</fullName>
    </submittedName>
</protein>
<accession>A0A9P4Q1T1</accession>
<dbReference type="GO" id="GO:0000387">
    <property type="term" value="P:spliceosomal snRNP assembly"/>
    <property type="evidence" value="ECO:0007669"/>
    <property type="project" value="TreeGrafter"/>
</dbReference>
<feature type="compositionally biased region" description="Acidic residues" evidence="5">
    <location>
        <begin position="284"/>
        <end position="293"/>
    </location>
</feature>
<organism evidence="6 7">
    <name type="scientific">Polychaeton citri CBS 116435</name>
    <dbReference type="NCBI Taxonomy" id="1314669"/>
    <lineage>
        <taxon>Eukaryota</taxon>
        <taxon>Fungi</taxon>
        <taxon>Dikarya</taxon>
        <taxon>Ascomycota</taxon>
        <taxon>Pezizomycotina</taxon>
        <taxon>Dothideomycetes</taxon>
        <taxon>Dothideomycetidae</taxon>
        <taxon>Capnodiales</taxon>
        <taxon>Capnodiaceae</taxon>
        <taxon>Polychaeton</taxon>
    </lineage>
</organism>
<dbReference type="EMBL" id="MU003817">
    <property type="protein sequence ID" value="KAF2719012.1"/>
    <property type="molecule type" value="Genomic_DNA"/>
</dbReference>
<evidence type="ECO:0000256" key="2">
    <source>
        <dbReference type="ARBA" id="ARBA00004496"/>
    </source>
</evidence>
<dbReference type="Gene3D" id="2.30.29.30">
    <property type="entry name" value="Pleckstrin-homology domain (PH domain)/Phosphotyrosine-binding domain (PTB)"/>
    <property type="match status" value="1"/>
</dbReference>
<evidence type="ECO:0000256" key="5">
    <source>
        <dbReference type="SAM" id="MobiDB-lite"/>
    </source>
</evidence>
<dbReference type="OrthoDB" id="19714at2759"/>
<dbReference type="GO" id="GO:0005681">
    <property type="term" value="C:spliceosomal complex"/>
    <property type="evidence" value="ECO:0007669"/>
    <property type="project" value="TreeGrafter"/>
</dbReference>
<comment type="caution">
    <text evidence="6">The sequence shown here is derived from an EMBL/GenBank/DDBJ whole genome shotgun (WGS) entry which is preliminary data.</text>
</comment>
<dbReference type="InterPro" id="IPR011993">
    <property type="entry name" value="PH-like_dom_sf"/>
</dbReference>
<dbReference type="GO" id="GO:0045292">
    <property type="term" value="P:mRNA cis splicing, via spliceosome"/>
    <property type="evidence" value="ECO:0007669"/>
    <property type="project" value="TreeGrafter"/>
</dbReference>
<keyword evidence="7" id="KW-1185">Reference proteome</keyword>
<dbReference type="AlphaFoldDB" id="A0A9P4Q1T1"/>
<sequence>MSLEAFDIAPTASDFTALSEHQEQTPNTFFASKPVLHLHCPLAKLKFAHVQAQNQPAIKALQATAPNNATQTNGADPADILIHGTDVWVTSKHLILWSTNTSKGVRVPYPTITITAQDGDAVLLELNFTDQNSNDDEDIEFMQMRIFPDTVVHDPASTSSTETNPPTQQTNGDGSSGPAPAVALWQAIFDCQELNPDPQTQEDDEDAFDETAPGATGWITADNMQDFMDEDGNLKIPDDGTVVYGEEGGGAGNNEAGSTVLDGESASGELGAGAGRTRTAAEVEAADGGDDEESKWRRTD</sequence>
<reference evidence="6" key="1">
    <citation type="journal article" date="2020" name="Stud. Mycol.">
        <title>101 Dothideomycetes genomes: a test case for predicting lifestyles and emergence of pathogens.</title>
        <authorList>
            <person name="Haridas S."/>
            <person name="Albert R."/>
            <person name="Binder M."/>
            <person name="Bloem J."/>
            <person name="Labutti K."/>
            <person name="Salamov A."/>
            <person name="Andreopoulos B."/>
            <person name="Baker S."/>
            <person name="Barry K."/>
            <person name="Bills G."/>
            <person name="Bluhm B."/>
            <person name="Cannon C."/>
            <person name="Castanera R."/>
            <person name="Culley D."/>
            <person name="Daum C."/>
            <person name="Ezra D."/>
            <person name="Gonzalez J."/>
            <person name="Henrissat B."/>
            <person name="Kuo A."/>
            <person name="Liang C."/>
            <person name="Lipzen A."/>
            <person name="Lutzoni F."/>
            <person name="Magnuson J."/>
            <person name="Mondo S."/>
            <person name="Nolan M."/>
            <person name="Ohm R."/>
            <person name="Pangilinan J."/>
            <person name="Park H.-J."/>
            <person name="Ramirez L."/>
            <person name="Alfaro M."/>
            <person name="Sun H."/>
            <person name="Tritt A."/>
            <person name="Yoshinaga Y."/>
            <person name="Zwiers L.-H."/>
            <person name="Turgeon B."/>
            <person name="Goodwin S."/>
            <person name="Spatafora J."/>
            <person name="Crous P."/>
            <person name="Grigoriev I."/>
        </authorList>
    </citation>
    <scope>NUCLEOTIDE SEQUENCE</scope>
    <source>
        <strain evidence="6">CBS 116435</strain>
    </source>
</reference>
<dbReference type="GO" id="GO:0034715">
    <property type="term" value="C:pICln-Sm protein complex"/>
    <property type="evidence" value="ECO:0007669"/>
    <property type="project" value="TreeGrafter"/>
</dbReference>
<evidence type="ECO:0000256" key="3">
    <source>
        <dbReference type="ARBA" id="ARBA00022490"/>
    </source>
</evidence>
<dbReference type="PANTHER" id="PTHR21399:SF0">
    <property type="entry name" value="METHYLOSOME SUBUNIT PICLN"/>
    <property type="match status" value="1"/>
</dbReference>
<evidence type="ECO:0000256" key="4">
    <source>
        <dbReference type="ARBA" id="ARBA00023242"/>
    </source>
</evidence>
<feature type="region of interest" description="Disordered" evidence="5">
    <location>
        <begin position="244"/>
        <end position="300"/>
    </location>
</feature>
<keyword evidence="3" id="KW-0963">Cytoplasm</keyword>
<comment type="subcellular location">
    <subcellularLocation>
        <location evidence="2">Cytoplasm</location>
    </subcellularLocation>
    <subcellularLocation>
        <location evidence="1">Nucleus</location>
    </subcellularLocation>
</comment>